<gene>
    <name evidence="1" type="ORF">HNQ88_001524</name>
</gene>
<reference evidence="1" key="1">
    <citation type="submission" date="2023-07" db="EMBL/GenBank/DDBJ databases">
        <title>Genomic Encyclopedia of Type Strains, Phase IV (KMG-IV): sequencing the most valuable type-strain genomes for metagenomic binning, comparative biology and taxonomic classification.</title>
        <authorList>
            <person name="Goeker M."/>
        </authorList>
    </citation>
    <scope>NUCLEOTIDE SEQUENCE</scope>
    <source>
        <strain evidence="1">DSM 26174</strain>
    </source>
</reference>
<dbReference type="EMBL" id="JAVDQD010000002">
    <property type="protein sequence ID" value="MDR6238487.1"/>
    <property type="molecule type" value="Genomic_DNA"/>
</dbReference>
<evidence type="ECO:0000313" key="1">
    <source>
        <dbReference type="EMBL" id="MDR6238487.1"/>
    </source>
</evidence>
<dbReference type="Proteomes" id="UP001185092">
    <property type="component" value="Unassembled WGS sequence"/>
</dbReference>
<comment type="caution">
    <text evidence="1">The sequence shown here is derived from an EMBL/GenBank/DDBJ whole genome shotgun (WGS) entry which is preliminary data.</text>
</comment>
<evidence type="ECO:0000313" key="2">
    <source>
        <dbReference type="Proteomes" id="UP001185092"/>
    </source>
</evidence>
<protein>
    <submittedName>
        <fullName evidence="1">Uncharacterized protein</fullName>
    </submittedName>
</protein>
<organism evidence="1 2">
    <name type="scientific">Aureibacter tunicatorum</name>
    <dbReference type="NCBI Taxonomy" id="866807"/>
    <lineage>
        <taxon>Bacteria</taxon>
        <taxon>Pseudomonadati</taxon>
        <taxon>Bacteroidota</taxon>
        <taxon>Cytophagia</taxon>
        <taxon>Cytophagales</taxon>
        <taxon>Persicobacteraceae</taxon>
        <taxon>Aureibacter</taxon>
    </lineage>
</organism>
<dbReference type="RefSeq" id="WP_309937998.1">
    <property type="nucleotide sequence ID" value="NZ_AP025305.1"/>
</dbReference>
<proteinExistence type="predicted"/>
<name>A0AAE3XKC8_9BACT</name>
<keyword evidence="2" id="KW-1185">Reference proteome</keyword>
<accession>A0AAE3XKC8</accession>
<sequence length="216" mass="25109">MKLNYILLFLINVTISISVKGQTKEADLYKAAYDYLNDSIVKSKFVDAKTLAKNCSYRSITIKANGKQVNTKFKFNSELQVAYEFNDHRRGFPIENFIKSKLTLSKDCLTALRMNTRTCDEVNYLSDSLETFWQDYEMKSYEKIKESLKNLPSKRKDGFQVFFSDIYKNTLSAEIDGFCAPYDKVKRVGAPLFFFFVFNDQGEIIEVYSGKTMHYN</sequence>
<dbReference type="AlphaFoldDB" id="A0AAE3XKC8"/>